<sequence length="182" mass="21522">MAHHAVIRQKESFTSKLEDINKEINQRGVGIDGLDGKESTSSIAKKISEKEESEVPGSGALSQCKKMVCDVCKKSFLFKRDMGEHVRVHYVDRPFKCRVCDLKFKQRGVRRKHELRHRKDEKNNKDGQRSIREWTYKRKEEWNEHITRMDDSRVVEIVRDRIPSGKRSRDRPCKRWTDDLNP</sequence>
<keyword evidence="1" id="KW-0862">Zinc</keyword>
<dbReference type="InterPro" id="IPR036236">
    <property type="entry name" value="Znf_C2H2_sf"/>
</dbReference>
<dbReference type="GO" id="GO:0022008">
    <property type="term" value="P:neurogenesis"/>
    <property type="evidence" value="ECO:0007669"/>
    <property type="project" value="TreeGrafter"/>
</dbReference>
<dbReference type="PANTHER" id="PTHR16515:SF20">
    <property type="entry name" value="PR DOMAIN ZINC FINGER PROTEIN 12"/>
    <property type="match status" value="1"/>
</dbReference>
<reference evidence="4" key="1">
    <citation type="submission" date="2013-04" db="EMBL/GenBank/DDBJ databases">
        <authorList>
            <person name="Qu J."/>
            <person name="Murali S.C."/>
            <person name="Bandaranaike D."/>
            <person name="Bellair M."/>
            <person name="Blankenburg K."/>
            <person name="Chao H."/>
            <person name="Dinh H."/>
            <person name="Doddapaneni H."/>
            <person name="Downs B."/>
            <person name="Dugan-Rocha S."/>
            <person name="Elkadiri S."/>
            <person name="Gnanaolivu R.D."/>
            <person name="Hernandez B."/>
            <person name="Javaid M."/>
            <person name="Jayaseelan J.C."/>
            <person name="Lee S."/>
            <person name="Li M."/>
            <person name="Ming W."/>
            <person name="Munidasa M."/>
            <person name="Muniz J."/>
            <person name="Nguyen L."/>
            <person name="Ongeri F."/>
            <person name="Osuji N."/>
            <person name="Pu L.-L."/>
            <person name="Puazo M."/>
            <person name="Qu C."/>
            <person name="Quiroz J."/>
            <person name="Raj R."/>
            <person name="Weissenberger G."/>
            <person name="Xin Y."/>
            <person name="Zou X."/>
            <person name="Han Y."/>
            <person name="Richards S."/>
            <person name="Worley K."/>
            <person name="Muzny D."/>
            <person name="Gibbs R."/>
        </authorList>
    </citation>
    <scope>NUCLEOTIDE SEQUENCE</scope>
    <source>
        <strain evidence="4">Sampled in the wild</strain>
    </source>
</reference>
<dbReference type="GO" id="GO:0005634">
    <property type="term" value="C:nucleus"/>
    <property type="evidence" value="ECO:0007669"/>
    <property type="project" value="TreeGrafter"/>
</dbReference>
<gene>
    <name evidence="4" type="ORF">J437_LFUL015248</name>
</gene>
<evidence type="ECO:0000313" key="5">
    <source>
        <dbReference type="Proteomes" id="UP000792457"/>
    </source>
</evidence>
<feature type="domain" description="C2H2-type" evidence="3">
    <location>
        <begin position="95"/>
        <end position="122"/>
    </location>
</feature>
<dbReference type="AlphaFoldDB" id="A0A8K0KL96"/>
<dbReference type="GO" id="GO:0008270">
    <property type="term" value="F:zinc ion binding"/>
    <property type="evidence" value="ECO:0007669"/>
    <property type="project" value="UniProtKB-KW"/>
</dbReference>
<reference evidence="4" key="2">
    <citation type="submission" date="2017-10" db="EMBL/GenBank/DDBJ databases">
        <title>Ladona fulva Genome sequencing and assembly.</title>
        <authorList>
            <person name="Murali S."/>
            <person name="Richards S."/>
            <person name="Bandaranaike D."/>
            <person name="Bellair M."/>
            <person name="Blankenburg K."/>
            <person name="Chao H."/>
            <person name="Dinh H."/>
            <person name="Doddapaneni H."/>
            <person name="Dugan-Rocha S."/>
            <person name="Elkadiri S."/>
            <person name="Gnanaolivu R."/>
            <person name="Hernandez B."/>
            <person name="Skinner E."/>
            <person name="Javaid M."/>
            <person name="Lee S."/>
            <person name="Li M."/>
            <person name="Ming W."/>
            <person name="Munidasa M."/>
            <person name="Muniz J."/>
            <person name="Nguyen L."/>
            <person name="Hughes D."/>
            <person name="Osuji N."/>
            <person name="Pu L.-L."/>
            <person name="Puazo M."/>
            <person name="Qu C."/>
            <person name="Quiroz J."/>
            <person name="Raj R."/>
            <person name="Weissenberger G."/>
            <person name="Xin Y."/>
            <person name="Zou X."/>
            <person name="Han Y."/>
            <person name="Worley K."/>
            <person name="Muzny D."/>
            <person name="Gibbs R."/>
        </authorList>
    </citation>
    <scope>NUCLEOTIDE SEQUENCE</scope>
    <source>
        <strain evidence="4">Sampled in the wild</strain>
    </source>
</reference>
<dbReference type="GO" id="GO:0010468">
    <property type="term" value="P:regulation of gene expression"/>
    <property type="evidence" value="ECO:0007669"/>
    <property type="project" value="TreeGrafter"/>
</dbReference>
<dbReference type="EMBL" id="KZ308966">
    <property type="protein sequence ID" value="KAG8235916.1"/>
    <property type="molecule type" value="Genomic_DNA"/>
</dbReference>
<evidence type="ECO:0000256" key="2">
    <source>
        <dbReference type="SAM" id="MobiDB-lite"/>
    </source>
</evidence>
<proteinExistence type="predicted"/>
<feature type="domain" description="C2H2-type" evidence="3">
    <location>
        <begin position="67"/>
        <end position="94"/>
    </location>
</feature>
<feature type="region of interest" description="Disordered" evidence="2">
    <location>
        <begin position="160"/>
        <end position="182"/>
    </location>
</feature>
<dbReference type="Proteomes" id="UP000792457">
    <property type="component" value="Unassembled WGS sequence"/>
</dbReference>
<keyword evidence="1" id="KW-0863">Zinc-finger</keyword>
<protein>
    <recommendedName>
        <fullName evidence="3">C2H2-type domain-containing protein</fullName>
    </recommendedName>
</protein>
<dbReference type="PROSITE" id="PS00028">
    <property type="entry name" value="ZINC_FINGER_C2H2_1"/>
    <property type="match status" value="2"/>
</dbReference>
<accession>A0A8K0KL96</accession>
<dbReference type="PROSITE" id="PS50157">
    <property type="entry name" value="ZINC_FINGER_C2H2_2"/>
    <property type="match status" value="2"/>
</dbReference>
<dbReference type="SMART" id="SM00355">
    <property type="entry name" value="ZnF_C2H2"/>
    <property type="match status" value="2"/>
</dbReference>
<dbReference type="Gene3D" id="3.30.160.60">
    <property type="entry name" value="Classic Zinc Finger"/>
    <property type="match status" value="2"/>
</dbReference>
<feature type="region of interest" description="Disordered" evidence="2">
    <location>
        <begin position="31"/>
        <end position="57"/>
    </location>
</feature>
<comment type="caution">
    <text evidence="4">The sequence shown here is derived from an EMBL/GenBank/DDBJ whole genome shotgun (WGS) entry which is preliminary data.</text>
</comment>
<keyword evidence="5" id="KW-1185">Reference proteome</keyword>
<dbReference type="OrthoDB" id="6748281at2759"/>
<organism evidence="4 5">
    <name type="scientific">Ladona fulva</name>
    <name type="common">Scarce chaser dragonfly</name>
    <name type="synonym">Libellula fulva</name>
    <dbReference type="NCBI Taxonomy" id="123851"/>
    <lineage>
        <taxon>Eukaryota</taxon>
        <taxon>Metazoa</taxon>
        <taxon>Ecdysozoa</taxon>
        <taxon>Arthropoda</taxon>
        <taxon>Hexapoda</taxon>
        <taxon>Insecta</taxon>
        <taxon>Pterygota</taxon>
        <taxon>Palaeoptera</taxon>
        <taxon>Odonata</taxon>
        <taxon>Epiprocta</taxon>
        <taxon>Anisoptera</taxon>
        <taxon>Libelluloidea</taxon>
        <taxon>Libellulidae</taxon>
        <taxon>Ladona</taxon>
    </lineage>
</organism>
<feature type="compositionally biased region" description="Basic and acidic residues" evidence="2">
    <location>
        <begin position="170"/>
        <end position="182"/>
    </location>
</feature>
<dbReference type="PANTHER" id="PTHR16515">
    <property type="entry name" value="PR DOMAIN ZINC FINGER PROTEIN"/>
    <property type="match status" value="1"/>
</dbReference>
<evidence type="ECO:0000256" key="1">
    <source>
        <dbReference type="PROSITE-ProRule" id="PRU00042"/>
    </source>
</evidence>
<evidence type="ECO:0000259" key="3">
    <source>
        <dbReference type="PROSITE" id="PS50157"/>
    </source>
</evidence>
<dbReference type="InterPro" id="IPR050331">
    <property type="entry name" value="Zinc_finger"/>
</dbReference>
<keyword evidence="1" id="KW-0479">Metal-binding</keyword>
<evidence type="ECO:0000313" key="4">
    <source>
        <dbReference type="EMBL" id="KAG8235916.1"/>
    </source>
</evidence>
<dbReference type="InterPro" id="IPR013087">
    <property type="entry name" value="Znf_C2H2_type"/>
</dbReference>
<name>A0A8K0KL96_LADFU</name>
<dbReference type="SUPFAM" id="SSF57667">
    <property type="entry name" value="beta-beta-alpha zinc fingers"/>
    <property type="match status" value="1"/>
</dbReference>